<feature type="domain" description="RNA polymerase sigma-70 region 2" evidence="7">
    <location>
        <begin position="70"/>
        <end position="137"/>
    </location>
</feature>
<keyword evidence="2" id="KW-0805">Transcription regulation</keyword>
<dbReference type="Gene3D" id="1.10.10.10">
    <property type="entry name" value="Winged helix-like DNA-binding domain superfamily/Winged helix DNA-binding domain"/>
    <property type="match status" value="1"/>
</dbReference>
<dbReference type="InterPro" id="IPR013324">
    <property type="entry name" value="RNA_pol_sigma_r3/r4-like"/>
</dbReference>
<keyword evidence="4" id="KW-0238">DNA-binding</keyword>
<dbReference type="GO" id="GO:0016987">
    <property type="term" value="F:sigma factor activity"/>
    <property type="evidence" value="ECO:0007669"/>
    <property type="project" value="UniProtKB-KW"/>
</dbReference>
<evidence type="ECO:0000256" key="6">
    <source>
        <dbReference type="SAM" id="Phobius"/>
    </source>
</evidence>
<dbReference type="GO" id="GO:0003677">
    <property type="term" value="F:DNA binding"/>
    <property type="evidence" value="ECO:0007669"/>
    <property type="project" value="UniProtKB-KW"/>
</dbReference>
<reference evidence="9 10" key="1">
    <citation type="submission" date="2013-08" db="EMBL/GenBank/DDBJ databases">
        <authorList>
            <person name="Weinstock G."/>
            <person name="Sodergren E."/>
            <person name="Wylie T."/>
            <person name="Fulton L."/>
            <person name="Fulton R."/>
            <person name="Fronick C."/>
            <person name="O'Laughlin M."/>
            <person name="Godfrey J."/>
            <person name="Miner T."/>
            <person name="Herter B."/>
            <person name="Appelbaum E."/>
            <person name="Cordes M."/>
            <person name="Lek S."/>
            <person name="Wollam A."/>
            <person name="Pepin K.H."/>
            <person name="Palsikar V.B."/>
            <person name="Mitreva M."/>
            <person name="Wilson R.K."/>
        </authorList>
    </citation>
    <scope>NUCLEOTIDE SEQUENCE [LARGE SCALE GENOMIC DNA]</scope>
    <source>
        <strain evidence="9 10">ATCC 15930</strain>
    </source>
</reference>
<evidence type="ECO:0000256" key="3">
    <source>
        <dbReference type="ARBA" id="ARBA00023082"/>
    </source>
</evidence>
<dbReference type="Pfam" id="PF08281">
    <property type="entry name" value="Sigma70_r4_2"/>
    <property type="match status" value="1"/>
</dbReference>
<keyword evidence="5" id="KW-0804">Transcription</keyword>
<evidence type="ECO:0000256" key="5">
    <source>
        <dbReference type="ARBA" id="ARBA00023163"/>
    </source>
</evidence>
<dbReference type="PATRIC" id="fig|1122985.7.peg.1940"/>
<keyword evidence="6" id="KW-0472">Membrane</keyword>
<dbReference type="InterPro" id="IPR007627">
    <property type="entry name" value="RNA_pol_sigma70_r2"/>
</dbReference>
<dbReference type="AlphaFoldDB" id="A0A069QJ61"/>
<evidence type="ECO:0000256" key="2">
    <source>
        <dbReference type="ARBA" id="ARBA00023015"/>
    </source>
</evidence>
<keyword evidence="10" id="KW-1185">Reference proteome</keyword>
<protein>
    <submittedName>
        <fullName evidence="9">Sigma-70 region 2</fullName>
    </submittedName>
</protein>
<feature type="domain" description="RNA polymerase sigma factor 70 region 4 type 2" evidence="8">
    <location>
        <begin position="173"/>
        <end position="221"/>
    </location>
</feature>
<sequence>MVYGNKTYLSFIIMLIASVPNNHFQNLLFRLLIFLIVINSKSNKSQMEQNEVDQIVVQCLEGSKKAFRWLVREYQSMVFSLTLKMLCDERDAEDACQDTFVNVWLNMHKYNSEKGKLSTWIYAIASNICLDKLKRRKPQLPMPSDECTFRAYAANPSPERQLMNSEWVSIVRVLAAQLSHKQQLVFTLRVLENVPIEEIESITNMNAAKIKSNLYVARQRINWPIPMSKFFTKDEIGFWLSGTPDLVGSLNGIEIDDITQRLKTKYTQWIVANDFELTYQTILKNYSRIAAKAIDKQRFVALRDTLLREYSRETDLTAIYMYKSKWFKNFFHSDVYSEILDNDTLMREVSTTQRDFLALSMFKIDCQLILPHLDNSPLPSKLTGNMLMANDVVISCYASLPNLWAFALLGLILVVSLVLLVLMRKKR</sequence>
<evidence type="ECO:0000259" key="8">
    <source>
        <dbReference type="Pfam" id="PF08281"/>
    </source>
</evidence>
<dbReference type="PANTHER" id="PTHR43133">
    <property type="entry name" value="RNA POLYMERASE ECF-TYPE SIGMA FACTO"/>
    <property type="match status" value="1"/>
</dbReference>
<dbReference type="NCBIfam" id="TIGR02937">
    <property type="entry name" value="sigma70-ECF"/>
    <property type="match status" value="1"/>
</dbReference>
<keyword evidence="6" id="KW-1133">Transmembrane helix</keyword>
<evidence type="ECO:0000256" key="4">
    <source>
        <dbReference type="ARBA" id="ARBA00023125"/>
    </source>
</evidence>
<keyword evidence="3" id="KW-0731">Sigma factor</keyword>
<organism evidence="9 10">
    <name type="scientific">Hoylesella loescheii DSM 19665 = JCM 12249 = ATCC 15930</name>
    <dbReference type="NCBI Taxonomy" id="1122985"/>
    <lineage>
        <taxon>Bacteria</taxon>
        <taxon>Pseudomonadati</taxon>
        <taxon>Bacteroidota</taxon>
        <taxon>Bacteroidia</taxon>
        <taxon>Bacteroidales</taxon>
        <taxon>Prevotellaceae</taxon>
        <taxon>Hoylesella</taxon>
    </lineage>
</organism>
<dbReference type="InterPro" id="IPR013249">
    <property type="entry name" value="RNA_pol_sigma70_r4_t2"/>
</dbReference>
<dbReference type="PANTHER" id="PTHR43133:SF8">
    <property type="entry name" value="RNA POLYMERASE SIGMA FACTOR HI_1459-RELATED"/>
    <property type="match status" value="1"/>
</dbReference>
<dbReference type="InterPro" id="IPR039425">
    <property type="entry name" value="RNA_pol_sigma-70-like"/>
</dbReference>
<evidence type="ECO:0000313" key="10">
    <source>
        <dbReference type="Proteomes" id="UP000027442"/>
    </source>
</evidence>
<dbReference type="InterPro" id="IPR036388">
    <property type="entry name" value="WH-like_DNA-bd_sf"/>
</dbReference>
<evidence type="ECO:0000256" key="1">
    <source>
        <dbReference type="ARBA" id="ARBA00010641"/>
    </source>
</evidence>
<keyword evidence="6" id="KW-0812">Transmembrane</keyword>
<evidence type="ECO:0000313" key="9">
    <source>
        <dbReference type="EMBL" id="KDR52089.1"/>
    </source>
</evidence>
<dbReference type="eggNOG" id="COG1595">
    <property type="taxonomic scope" value="Bacteria"/>
</dbReference>
<dbReference type="EMBL" id="JNGW01000078">
    <property type="protein sequence ID" value="KDR52089.1"/>
    <property type="molecule type" value="Genomic_DNA"/>
</dbReference>
<dbReference type="InterPro" id="IPR013325">
    <property type="entry name" value="RNA_pol_sigma_r2"/>
</dbReference>
<dbReference type="SUPFAM" id="SSF88659">
    <property type="entry name" value="Sigma3 and sigma4 domains of RNA polymerase sigma factors"/>
    <property type="match status" value="1"/>
</dbReference>
<dbReference type="Proteomes" id="UP000027442">
    <property type="component" value="Unassembled WGS sequence"/>
</dbReference>
<dbReference type="InterPro" id="IPR014284">
    <property type="entry name" value="RNA_pol_sigma-70_dom"/>
</dbReference>
<comment type="similarity">
    <text evidence="1">Belongs to the sigma-70 factor family. ECF subfamily.</text>
</comment>
<name>A0A069QJ61_HOYLO</name>
<proteinExistence type="inferred from homology"/>
<dbReference type="GO" id="GO:0006352">
    <property type="term" value="P:DNA-templated transcription initiation"/>
    <property type="evidence" value="ECO:0007669"/>
    <property type="project" value="InterPro"/>
</dbReference>
<dbReference type="Gene3D" id="1.10.1740.10">
    <property type="match status" value="1"/>
</dbReference>
<gene>
    <name evidence="9" type="ORF">HMPREF1991_01865</name>
</gene>
<feature type="transmembrane region" description="Helical" evidence="6">
    <location>
        <begin position="403"/>
        <end position="423"/>
    </location>
</feature>
<dbReference type="HOGENOM" id="CLU_642289_0_0_10"/>
<dbReference type="SUPFAM" id="SSF88946">
    <property type="entry name" value="Sigma2 domain of RNA polymerase sigma factors"/>
    <property type="match status" value="1"/>
</dbReference>
<evidence type="ECO:0000259" key="7">
    <source>
        <dbReference type="Pfam" id="PF04542"/>
    </source>
</evidence>
<dbReference type="Pfam" id="PF04542">
    <property type="entry name" value="Sigma70_r2"/>
    <property type="match status" value="1"/>
</dbReference>
<accession>A0A069QJ61</accession>
<comment type="caution">
    <text evidence="9">The sequence shown here is derived from an EMBL/GenBank/DDBJ whole genome shotgun (WGS) entry which is preliminary data.</text>
</comment>